<sequence length="175" mass="19955">MKLISINQLDSDILLAVSGKIPSTLKQLVTSITNLEKKRKNIDDFKDDVNLNLDQAQLLLQIQNSIQNNSLGADDEQLQGESGYEEDWEDDVEATKKYIEFLNNEESQLTGSGFQDEEEIYEDPLAPTPLDEVNIFELFKSFLHEFQLADPDKFNVLFGNLKDEDQKVIIDIVNT</sequence>
<dbReference type="STRING" id="379508.A5E3T7"/>
<evidence type="ECO:0000313" key="1">
    <source>
        <dbReference type="EMBL" id="EDK46095.1"/>
    </source>
</evidence>
<dbReference type="EMBL" id="CH981529">
    <property type="protein sequence ID" value="EDK46095.1"/>
    <property type="molecule type" value="Genomic_DNA"/>
</dbReference>
<organism evidence="1 2">
    <name type="scientific">Lodderomyces elongisporus (strain ATCC 11503 / CBS 2605 / JCM 1781 / NBRC 1676 / NRRL YB-4239)</name>
    <name type="common">Yeast</name>
    <name type="synonym">Saccharomyces elongisporus</name>
    <dbReference type="NCBI Taxonomy" id="379508"/>
    <lineage>
        <taxon>Eukaryota</taxon>
        <taxon>Fungi</taxon>
        <taxon>Dikarya</taxon>
        <taxon>Ascomycota</taxon>
        <taxon>Saccharomycotina</taxon>
        <taxon>Pichiomycetes</taxon>
        <taxon>Debaryomycetaceae</taxon>
        <taxon>Candida/Lodderomyces clade</taxon>
        <taxon>Lodderomyces</taxon>
    </lineage>
</organism>
<dbReference type="AlphaFoldDB" id="A5E3T7"/>
<evidence type="ECO:0000313" key="2">
    <source>
        <dbReference type="Proteomes" id="UP000001996"/>
    </source>
</evidence>
<reference evidence="1 2" key="1">
    <citation type="journal article" date="2009" name="Nature">
        <title>Evolution of pathogenicity and sexual reproduction in eight Candida genomes.</title>
        <authorList>
            <person name="Butler G."/>
            <person name="Rasmussen M.D."/>
            <person name="Lin M.F."/>
            <person name="Santos M.A."/>
            <person name="Sakthikumar S."/>
            <person name="Munro C.A."/>
            <person name="Rheinbay E."/>
            <person name="Grabherr M."/>
            <person name="Forche A."/>
            <person name="Reedy J.L."/>
            <person name="Agrafioti I."/>
            <person name="Arnaud M.B."/>
            <person name="Bates S."/>
            <person name="Brown A.J."/>
            <person name="Brunke S."/>
            <person name="Costanzo M.C."/>
            <person name="Fitzpatrick D.A."/>
            <person name="de Groot P.W."/>
            <person name="Harris D."/>
            <person name="Hoyer L.L."/>
            <person name="Hube B."/>
            <person name="Klis F.M."/>
            <person name="Kodira C."/>
            <person name="Lennard N."/>
            <person name="Logue M.E."/>
            <person name="Martin R."/>
            <person name="Neiman A.M."/>
            <person name="Nikolaou E."/>
            <person name="Quail M.A."/>
            <person name="Quinn J."/>
            <person name="Santos M.C."/>
            <person name="Schmitzberger F.F."/>
            <person name="Sherlock G."/>
            <person name="Shah P."/>
            <person name="Silverstein K.A."/>
            <person name="Skrzypek M.S."/>
            <person name="Soll D."/>
            <person name="Staggs R."/>
            <person name="Stansfield I."/>
            <person name="Stumpf M.P."/>
            <person name="Sudbery P.E."/>
            <person name="Srikantha T."/>
            <person name="Zeng Q."/>
            <person name="Berman J."/>
            <person name="Berriman M."/>
            <person name="Heitman J."/>
            <person name="Gow N.A."/>
            <person name="Lorenz M.C."/>
            <person name="Birren B.W."/>
            <person name="Kellis M."/>
            <person name="Cuomo C.A."/>
        </authorList>
    </citation>
    <scope>NUCLEOTIDE SEQUENCE [LARGE SCALE GENOMIC DNA]</scope>
    <source>
        <strain evidence="2">ATCC 11503 / BCRC 21390 / CBS 2605 / JCM 1781 / NBRC 1676 / NRRL YB-4239</strain>
    </source>
</reference>
<dbReference type="InParanoid" id="A5E3T7"/>
<accession>A5E3T7</accession>
<name>A5E3T7_LODEL</name>
<protein>
    <submittedName>
        <fullName evidence="1">Uncharacterized protein</fullName>
    </submittedName>
</protein>
<dbReference type="Proteomes" id="UP000001996">
    <property type="component" value="Unassembled WGS sequence"/>
</dbReference>
<dbReference type="VEuPathDB" id="FungiDB:LELG_04275"/>
<gene>
    <name evidence="1" type="ORF">LELG_04275</name>
</gene>
<keyword evidence="2" id="KW-1185">Reference proteome</keyword>
<proteinExistence type="predicted"/>
<dbReference type="HOGENOM" id="CLU_1532868_0_0_1"/>